<evidence type="ECO:0000256" key="3">
    <source>
        <dbReference type="ARBA" id="ARBA00022692"/>
    </source>
</evidence>
<reference evidence="7 8" key="1">
    <citation type="submission" date="2024-05" db="EMBL/GenBank/DDBJ databases">
        <authorList>
            <person name="Wallberg A."/>
        </authorList>
    </citation>
    <scope>NUCLEOTIDE SEQUENCE [LARGE SCALE GENOMIC DNA]</scope>
</reference>
<feature type="transmembrane region" description="Helical" evidence="6">
    <location>
        <begin position="213"/>
        <end position="232"/>
    </location>
</feature>
<protein>
    <submittedName>
        <fullName evidence="7">Uncharacterized protein</fullName>
    </submittedName>
</protein>
<accession>A0AAV2RC59</accession>
<dbReference type="InterPro" id="IPR012926">
    <property type="entry name" value="TMEM120A/B"/>
</dbReference>
<dbReference type="PANTHER" id="PTHR21433">
    <property type="entry name" value="TRANSMEMBRANE PROTEIN INDUCED BY TUMOR NECROSIS FACTOR ALPHA"/>
    <property type="match status" value="1"/>
</dbReference>
<dbReference type="GO" id="GO:0016020">
    <property type="term" value="C:membrane"/>
    <property type="evidence" value="ECO:0007669"/>
    <property type="project" value="UniProtKB-SubCell"/>
</dbReference>
<comment type="caution">
    <text evidence="7">The sequence shown here is derived from an EMBL/GenBank/DDBJ whole genome shotgun (WGS) entry which is preliminary data.</text>
</comment>
<dbReference type="Pfam" id="PF07851">
    <property type="entry name" value="TMEM120A-B"/>
    <property type="match status" value="1"/>
</dbReference>
<comment type="subcellular location">
    <subcellularLocation>
        <location evidence="1">Membrane</location>
        <topology evidence="1">Multi-pass membrane protein</topology>
    </subcellularLocation>
</comment>
<feature type="transmembrane region" description="Helical" evidence="6">
    <location>
        <begin position="268"/>
        <end position="290"/>
    </location>
</feature>
<proteinExistence type="inferred from homology"/>
<sequence>MELSSIDACVDDWETLSAEYRDLENIHKAYLDKLTELTNLQQKCAKGIGHQRYRINIIKKSLKNIKPEKGELFEAIQLREKISQRSRTLEGIEDGLPKKNGLYLRIILGNLNVSLPTKRERYEYKKEFERFKLAVMLVSFVTSALGLIMHYRVMDLIGTFLLLWYYCTLTIRESILMVNGSKHTIWQRTLHFVATVMSGIIAVFPAGDNYETFRFPLMGLVAYYSFIQYIQFKQGRNLLYRQRAMGRTHSMHVTSEGFQPYMLSGMTYILPFLFVAYAMELYMAVTLYYLSQTPAAQWHMTCLYIDYATMSVHNLVICSLFTDY</sequence>
<evidence type="ECO:0000256" key="2">
    <source>
        <dbReference type="ARBA" id="ARBA00009700"/>
    </source>
</evidence>
<evidence type="ECO:0000256" key="4">
    <source>
        <dbReference type="ARBA" id="ARBA00022989"/>
    </source>
</evidence>
<dbReference type="EMBL" id="CAXKWB010019985">
    <property type="protein sequence ID" value="CAL4122355.1"/>
    <property type="molecule type" value="Genomic_DNA"/>
</dbReference>
<dbReference type="AlphaFoldDB" id="A0AAV2RC59"/>
<feature type="transmembrane region" description="Helical" evidence="6">
    <location>
        <begin position="131"/>
        <end position="151"/>
    </location>
</feature>
<evidence type="ECO:0000256" key="6">
    <source>
        <dbReference type="SAM" id="Phobius"/>
    </source>
</evidence>
<feature type="non-terminal residue" evidence="7">
    <location>
        <position position="324"/>
    </location>
</feature>
<keyword evidence="3 6" id="KW-0812">Transmembrane</keyword>
<evidence type="ECO:0000256" key="5">
    <source>
        <dbReference type="ARBA" id="ARBA00023136"/>
    </source>
</evidence>
<dbReference type="PANTHER" id="PTHR21433:SF0">
    <property type="entry name" value="TRANSMEMBRANE PROTEIN 120 HOMOLOG"/>
    <property type="match status" value="1"/>
</dbReference>
<dbReference type="Proteomes" id="UP001497623">
    <property type="component" value="Unassembled WGS sequence"/>
</dbReference>
<organism evidence="7 8">
    <name type="scientific">Meganyctiphanes norvegica</name>
    <name type="common">Northern krill</name>
    <name type="synonym">Thysanopoda norvegica</name>
    <dbReference type="NCBI Taxonomy" id="48144"/>
    <lineage>
        <taxon>Eukaryota</taxon>
        <taxon>Metazoa</taxon>
        <taxon>Ecdysozoa</taxon>
        <taxon>Arthropoda</taxon>
        <taxon>Crustacea</taxon>
        <taxon>Multicrustacea</taxon>
        <taxon>Malacostraca</taxon>
        <taxon>Eumalacostraca</taxon>
        <taxon>Eucarida</taxon>
        <taxon>Euphausiacea</taxon>
        <taxon>Euphausiidae</taxon>
        <taxon>Meganyctiphanes</taxon>
    </lineage>
</organism>
<keyword evidence="8" id="KW-1185">Reference proteome</keyword>
<evidence type="ECO:0000256" key="1">
    <source>
        <dbReference type="ARBA" id="ARBA00004141"/>
    </source>
</evidence>
<gene>
    <name evidence="7" type="ORF">MNOR_LOCUS23077</name>
</gene>
<keyword evidence="4 6" id="KW-1133">Transmembrane helix</keyword>
<feature type="transmembrane region" description="Helical" evidence="6">
    <location>
        <begin position="190"/>
        <end position="207"/>
    </location>
</feature>
<evidence type="ECO:0000313" key="7">
    <source>
        <dbReference type="EMBL" id="CAL4122355.1"/>
    </source>
</evidence>
<name>A0AAV2RC59_MEGNR</name>
<comment type="similarity">
    <text evidence="2">Belongs to the TMEM120 family.</text>
</comment>
<keyword evidence="5 6" id="KW-0472">Membrane</keyword>
<evidence type="ECO:0000313" key="8">
    <source>
        <dbReference type="Proteomes" id="UP001497623"/>
    </source>
</evidence>